<evidence type="ECO:0000313" key="7">
    <source>
        <dbReference type="EMBL" id="SHI23193.1"/>
    </source>
</evidence>
<feature type="transmembrane region" description="Helical" evidence="5">
    <location>
        <begin position="171"/>
        <end position="192"/>
    </location>
</feature>
<dbReference type="GO" id="GO:0016020">
    <property type="term" value="C:membrane"/>
    <property type="evidence" value="ECO:0007669"/>
    <property type="project" value="UniProtKB-SubCell"/>
</dbReference>
<name>A0A1M5ZGZ2_9BURK</name>
<feature type="domain" description="EamA" evidence="6">
    <location>
        <begin position="6"/>
        <end position="130"/>
    </location>
</feature>
<keyword evidence="2 5" id="KW-0812">Transmembrane</keyword>
<feature type="transmembrane region" description="Helical" evidence="5">
    <location>
        <begin position="139"/>
        <end position="159"/>
    </location>
</feature>
<dbReference type="Proteomes" id="UP000184226">
    <property type="component" value="Unassembled WGS sequence"/>
</dbReference>
<dbReference type="AlphaFoldDB" id="A0A1M5ZGZ2"/>
<dbReference type="Pfam" id="PF00892">
    <property type="entry name" value="EamA"/>
    <property type="match status" value="2"/>
</dbReference>
<proteinExistence type="predicted"/>
<feature type="transmembrane region" description="Helical" evidence="5">
    <location>
        <begin position="86"/>
        <end position="107"/>
    </location>
</feature>
<feature type="transmembrane region" description="Helical" evidence="5">
    <location>
        <begin position="57"/>
        <end position="80"/>
    </location>
</feature>
<dbReference type="OrthoDB" id="7158585at2"/>
<dbReference type="PANTHER" id="PTHR32322">
    <property type="entry name" value="INNER MEMBRANE TRANSPORTER"/>
    <property type="match status" value="1"/>
</dbReference>
<accession>A0A1M5ZGZ2</accession>
<evidence type="ECO:0000259" key="6">
    <source>
        <dbReference type="Pfam" id="PF00892"/>
    </source>
</evidence>
<feature type="domain" description="EamA" evidence="6">
    <location>
        <begin position="141"/>
        <end position="279"/>
    </location>
</feature>
<keyword evidence="3 5" id="KW-1133">Transmembrane helix</keyword>
<organism evidence="7 8">
    <name type="scientific">Pollutimonas bauzanensis</name>
    <dbReference type="NCBI Taxonomy" id="658167"/>
    <lineage>
        <taxon>Bacteria</taxon>
        <taxon>Pseudomonadati</taxon>
        <taxon>Pseudomonadota</taxon>
        <taxon>Betaproteobacteria</taxon>
        <taxon>Burkholderiales</taxon>
        <taxon>Alcaligenaceae</taxon>
        <taxon>Pollutimonas</taxon>
    </lineage>
</organism>
<protein>
    <submittedName>
        <fullName evidence="7">O-acetylserine/cysteine efflux transporter</fullName>
    </submittedName>
</protein>
<dbReference type="InterPro" id="IPR037185">
    <property type="entry name" value="EmrE-like"/>
</dbReference>
<comment type="subcellular location">
    <subcellularLocation>
        <location evidence="1">Membrane</location>
        <topology evidence="1">Multi-pass membrane protein</topology>
    </subcellularLocation>
</comment>
<gene>
    <name evidence="7" type="ORF">SAMN04488135_114128</name>
</gene>
<feature type="transmembrane region" description="Helical" evidence="5">
    <location>
        <begin position="116"/>
        <end position="133"/>
    </location>
</feature>
<dbReference type="InterPro" id="IPR050638">
    <property type="entry name" value="AA-Vitamin_Transporters"/>
</dbReference>
<feature type="transmembrane region" description="Helical" evidence="5">
    <location>
        <begin position="204"/>
        <end position="225"/>
    </location>
</feature>
<reference evidence="7 8" key="1">
    <citation type="submission" date="2016-11" db="EMBL/GenBank/DDBJ databases">
        <authorList>
            <person name="Jaros S."/>
            <person name="Januszkiewicz K."/>
            <person name="Wedrychowicz H."/>
        </authorList>
    </citation>
    <scope>NUCLEOTIDE SEQUENCE [LARGE SCALE GENOMIC DNA]</scope>
    <source>
        <strain evidence="7 8">CGMCC 1.10190</strain>
    </source>
</reference>
<keyword evidence="4 5" id="KW-0472">Membrane</keyword>
<keyword evidence="8" id="KW-1185">Reference proteome</keyword>
<feature type="transmembrane region" description="Helical" evidence="5">
    <location>
        <begin position="263"/>
        <end position="282"/>
    </location>
</feature>
<feature type="transmembrane region" description="Helical" evidence="5">
    <location>
        <begin position="232"/>
        <end position="257"/>
    </location>
</feature>
<dbReference type="PANTHER" id="PTHR32322:SF9">
    <property type="entry name" value="AMINO-ACID METABOLITE EFFLUX PUMP-RELATED"/>
    <property type="match status" value="1"/>
</dbReference>
<evidence type="ECO:0000256" key="4">
    <source>
        <dbReference type="ARBA" id="ARBA00023136"/>
    </source>
</evidence>
<evidence type="ECO:0000256" key="5">
    <source>
        <dbReference type="SAM" id="Phobius"/>
    </source>
</evidence>
<evidence type="ECO:0000313" key="8">
    <source>
        <dbReference type="Proteomes" id="UP000184226"/>
    </source>
</evidence>
<dbReference type="SUPFAM" id="SSF103481">
    <property type="entry name" value="Multidrug resistance efflux transporter EmrE"/>
    <property type="match status" value="2"/>
</dbReference>
<dbReference type="RefSeq" id="WP_073107412.1">
    <property type="nucleotide sequence ID" value="NZ_FQXE01000014.1"/>
</dbReference>
<dbReference type="InterPro" id="IPR000620">
    <property type="entry name" value="EamA_dom"/>
</dbReference>
<evidence type="ECO:0000256" key="2">
    <source>
        <dbReference type="ARBA" id="ARBA00022692"/>
    </source>
</evidence>
<evidence type="ECO:0000256" key="1">
    <source>
        <dbReference type="ARBA" id="ARBA00004141"/>
    </source>
</evidence>
<evidence type="ECO:0000256" key="3">
    <source>
        <dbReference type="ARBA" id="ARBA00022989"/>
    </source>
</evidence>
<dbReference type="EMBL" id="FQXE01000014">
    <property type="protein sequence ID" value="SHI23193.1"/>
    <property type="molecule type" value="Genomic_DNA"/>
</dbReference>
<sequence length="307" mass="32350">MKPFHIFLAICVATIWGLAYVATKIALGSFSPPQLTALRFLIACTPVLLLPRPNVPVHMLVAIGLTMFTGQFLLQFFGIANGMPPGLASVVSQTQGMFTVMLAMLVLKERPTARQLIGMISGLVGLAMIGLTVGNGLTIVGLLLVLASALSWSIGNVLLKRLPPVDMLHLMVWMSLVPPLPALAISGMTEGLSALPLALMTAPWQAIASTLYLGVVATVLAYAIWGKLLRTYTAAAVTPFALLAPCVGAVSSALVFGEQFTNLRLAGMAAILVGLAIVVVPLDKLATVCLPRLRTGKNTEIKVSKQS</sequence>
<dbReference type="STRING" id="658167.SAMN04488135_114128"/>